<protein>
    <submittedName>
        <fullName evidence="6">Patatin-like phospholipase family protein</fullName>
    </submittedName>
</protein>
<dbReference type="GO" id="GO:0016787">
    <property type="term" value="F:hydrolase activity"/>
    <property type="evidence" value="ECO:0007669"/>
    <property type="project" value="UniProtKB-UniRule"/>
</dbReference>
<dbReference type="PANTHER" id="PTHR14226:SF29">
    <property type="entry name" value="NEUROPATHY TARGET ESTERASE SWS"/>
    <property type="match status" value="1"/>
</dbReference>
<evidence type="ECO:0000256" key="2">
    <source>
        <dbReference type="ARBA" id="ARBA00022963"/>
    </source>
</evidence>
<evidence type="ECO:0000313" key="7">
    <source>
        <dbReference type="Proteomes" id="UP000256599"/>
    </source>
</evidence>
<name>A0A3D8I4N3_9HELI</name>
<organism evidence="6 7">
    <name type="scientific">Helicobacter marmotae</name>
    <dbReference type="NCBI Taxonomy" id="152490"/>
    <lineage>
        <taxon>Bacteria</taxon>
        <taxon>Pseudomonadati</taxon>
        <taxon>Campylobacterota</taxon>
        <taxon>Epsilonproteobacteria</taxon>
        <taxon>Campylobacterales</taxon>
        <taxon>Helicobacteraceae</taxon>
        <taxon>Helicobacter</taxon>
    </lineage>
</organism>
<comment type="caution">
    <text evidence="6">The sequence shown here is derived from an EMBL/GenBank/DDBJ whole genome shotgun (WGS) entry which is preliminary data.</text>
</comment>
<keyword evidence="3 4" id="KW-0443">Lipid metabolism</keyword>
<feature type="short sequence motif" description="GXGXXG" evidence="4">
    <location>
        <begin position="9"/>
        <end position="14"/>
    </location>
</feature>
<accession>A0A3D8I4N3</accession>
<dbReference type="GO" id="GO:0016042">
    <property type="term" value="P:lipid catabolic process"/>
    <property type="evidence" value="ECO:0007669"/>
    <property type="project" value="UniProtKB-UniRule"/>
</dbReference>
<dbReference type="AlphaFoldDB" id="A0A3D8I4N3"/>
<dbReference type="Proteomes" id="UP000256599">
    <property type="component" value="Unassembled WGS sequence"/>
</dbReference>
<feature type="active site" description="Proton acceptor" evidence="4">
    <location>
        <position position="176"/>
    </location>
</feature>
<dbReference type="InterPro" id="IPR002641">
    <property type="entry name" value="PNPLA_dom"/>
</dbReference>
<dbReference type="InterPro" id="IPR050301">
    <property type="entry name" value="NTE"/>
</dbReference>
<feature type="domain" description="PNPLA" evidence="5">
    <location>
        <begin position="5"/>
        <end position="189"/>
    </location>
</feature>
<feature type="active site" description="Nucleophile" evidence="4">
    <location>
        <position position="38"/>
    </location>
</feature>
<evidence type="ECO:0000256" key="3">
    <source>
        <dbReference type="ARBA" id="ARBA00023098"/>
    </source>
</evidence>
<keyword evidence="1 4" id="KW-0378">Hydrolase</keyword>
<dbReference type="PANTHER" id="PTHR14226">
    <property type="entry name" value="NEUROPATHY TARGET ESTERASE/SWISS CHEESE D.MELANOGASTER"/>
    <property type="match status" value="1"/>
</dbReference>
<feature type="short sequence motif" description="GXSXG" evidence="4">
    <location>
        <begin position="36"/>
        <end position="40"/>
    </location>
</feature>
<dbReference type="RefSeq" id="WP_104700592.1">
    <property type="nucleotide sequence ID" value="NZ_FZPP01000041.1"/>
</dbReference>
<evidence type="ECO:0000259" key="5">
    <source>
        <dbReference type="PROSITE" id="PS51635"/>
    </source>
</evidence>
<proteinExistence type="predicted"/>
<evidence type="ECO:0000256" key="4">
    <source>
        <dbReference type="PROSITE-ProRule" id="PRU01161"/>
    </source>
</evidence>
<sequence>MKRAIVLGGGGSKGAYHIGAWKALRELGVEYEIITGTSIGAFNGAMMVQDSYEEALCLWNAIDIDKVALNGLNLRTDLNYYRENSDKLIPFLKSYANNKGMDITPLKNIIESAVHSSFFTSSVDYGLVSVKFPSFMPVQKPKSELNMDNLALWLLASASCFPAFPVCRINGEDYIDGGYYDNLPINFAFELGAEEVIAIALNPNPHIYSTHPLVRTIQPIMPLGGMLDFDKASMSENMELGYLDVLKSFGKLWGRAYSFHISQTFMQKSAFAIKRAFCALLHNELSNAKALPFNLHKAFEIFTPALQDRILKLLSGDSPYISHIERLCTEERDNIHNNSPYLLSLHLIERVMEYFGAYKHHRIYEFEEVCQTLSKCDFAPLLSLKENVQNDDKALLGAFFALFLSYLYKK</sequence>
<feature type="short sequence motif" description="DGA/G" evidence="4">
    <location>
        <begin position="176"/>
        <end position="178"/>
    </location>
</feature>
<dbReference type="PROSITE" id="PS51635">
    <property type="entry name" value="PNPLA"/>
    <property type="match status" value="1"/>
</dbReference>
<dbReference type="SUPFAM" id="SSF52151">
    <property type="entry name" value="FabD/lysophospholipase-like"/>
    <property type="match status" value="1"/>
</dbReference>
<keyword evidence="2 4" id="KW-0442">Lipid degradation</keyword>
<reference evidence="6 7" key="1">
    <citation type="submission" date="2018-04" db="EMBL/GenBank/DDBJ databases">
        <title>Novel Campyloabacter and Helicobacter Species and Strains.</title>
        <authorList>
            <person name="Mannion A.J."/>
            <person name="Shen Z."/>
            <person name="Fox J.G."/>
        </authorList>
    </citation>
    <scope>NUCLEOTIDE SEQUENCE [LARGE SCALE GENOMIC DNA]</scope>
    <source>
        <strain evidence="6 7">MIT 98-6070</strain>
    </source>
</reference>
<dbReference type="Pfam" id="PF01734">
    <property type="entry name" value="Patatin"/>
    <property type="match status" value="1"/>
</dbReference>
<evidence type="ECO:0000256" key="1">
    <source>
        <dbReference type="ARBA" id="ARBA00022801"/>
    </source>
</evidence>
<evidence type="ECO:0000313" key="6">
    <source>
        <dbReference type="EMBL" id="RDU59956.1"/>
    </source>
</evidence>
<dbReference type="OrthoDB" id="9798773at2"/>
<dbReference type="EMBL" id="NXLR01000007">
    <property type="protein sequence ID" value="RDU59956.1"/>
    <property type="molecule type" value="Genomic_DNA"/>
</dbReference>
<dbReference type="InterPro" id="IPR016035">
    <property type="entry name" value="Acyl_Trfase/lysoPLipase"/>
</dbReference>
<keyword evidence="7" id="KW-1185">Reference proteome</keyword>
<gene>
    <name evidence="6" type="ORF">CQA63_05075</name>
</gene>
<dbReference type="CDD" id="cd07209">
    <property type="entry name" value="Pat_hypo_Ecoli_Z1214_like"/>
    <property type="match status" value="1"/>
</dbReference>
<dbReference type="Gene3D" id="3.40.1090.10">
    <property type="entry name" value="Cytosolic phospholipase A2 catalytic domain"/>
    <property type="match status" value="2"/>
</dbReference>